<gene>
    <name evidence="4" type="ORF">F1599_14135</name>
</gene>
<dbReference type="InterPro" id="IPR012332">
    <property type="entry name" value="Autotransporter_pectin_lyase_C"/>
</dbReference>
<dbReference type="Pfam" id="PF03797">
    <property type="entry name" value="Autotransporter"/>
    <property type="match status" value="1"/>
</dbReference>
<keyword evidence="5" id="KW-1185">Reference proteome</keyword>
<feature type="signal peptide" evidence="2">
    <location>
        <begin position="1"/>
        <end position="19"/>
    </location>
</feature>
<evidence type="ECO:0000313" key="4">
    <source>
        <dbReference type="EMBL" id="KAA6123030.1"/>
    </source>
</evidence>
<keyword evidence="2" id="KW-0732">Signal</keyword>
<dbReference type="EMBL" id="VWRN01000035">
    <property type="protein sequence ID" value="KAA6123030.1"/>
    <property type="molecule type" value="Genomic_DNA"/>
</dbReference>
<feature type="region of interest" description="Disordered" evidence="1">
    <location>
        <begin position="499"/>
        <end position="538"/>
    </location>
</feature>
<dbReference type="Gene3D" id="2.160.20.20">
    <property type="match status" value="1"/>
</dbReference>
<dbReference type="RefSeq" id="WP_150083462.1">
    <property type="nucleotide sequence ID" value="NZ_VWRN01000035.1"/>
</dbReference>
<dbReference type="SMART" id="SM00869">
    <property type="entry name" value="Autotransporter"/>
    <property type="match status" value="1"/>
</dbReference>
<evidence type="ECO:0000313" key="5">
    <source>
        <dbReference type="Proteomes" id="UP000324324"/>
    </source>
</evidence>
<dbReference type="SUPFAM" id="SSF51126">
    <property type="entry name" value="Pectin lyase-like"/>
    <property type="match status" value="1"/>
</dbReference>
<dbReference type="AlphaFoldDB" id="A0A5M8AN72"/>
<dbReference type="InterPro" id="IPR043990">
    <property type="entry name" value="AC_1"/>
</dbReference>
<feature type="region of interest" description="Disordered" evidence="1">
    <location>
        <begin position="697"/>
        <end position="722"/>
    </location>
</feature>
<reference evidence="4 5" key="1">
    <citation type="submission" date="2019-09" db="EMBL/GenBank/DDBJ databases">
        <title>Isolation of a novel species in the genus Cupriavidus from patients with sepsis using whole genome sequencing.</title>
        <authorList>
            <person name="Kweon O.J."/>
            <person name="Lee M.-K."/>
        </authorList>
    </citation>
    <scope>NUCLEOTIDE SEQUENCE [LARGE SCALE GENOMIC DNA]</scope>
    <source>
        <strain evidence="4 5">MKL-01</strain>
    </source>
</reference>
<dbReference type="InterPro" id="IPR006315">
    <property type="entry name" value="OM_autotransptr_brl_dom"/>
</dbReference>
<accession>A0A5M8AN72</accession>
<dbReference type="GO" id="GO:0019867">
    <property type="term" value="C:outer membrane"/>
    <property type="evidence" value="ECO:0007669"/>
    <property type="project" value="InterPro"/>
</dbReference>
<dbReference type="Proteomes" id="UP000324324">
    <property type="component" value="Unassembled WGS sequence"/>
</dbReference>
<dbReference type="Pfam" id="PF18883">
    <property type="entry name" value="AC_1"/>
    <property type="match status" value="1"/>
</dbReference>
<protein>
    <submittedName>
        <fullName evidence="4">Autotransporter outer membrane beta-barrel domain-containing protein</fullName>
    </submittedName>
</protein>
<dbReference type="InterPro" id="IPR005546">
    <property type="entry name" value="Autotransporte_beta"/>
</dbReference>
<dbReference type="CDD" id="cd01344">
    <property type="entry name" value="PL2_Passenger_AT"/>
    <property type="match status" value="1"/>
</dbReference>
<dbReference type="PROSITE" id="PS51208">
    <property type="entry name" value="AUTOTRANSPORTER"/>
    <property type="match status" value="1"/>
</dbReference>
<dbReference type="InterPro" id="IPR036709">
    <property type="entry name" value="Autotransporte_beta_dom_sf"/>
</dbReference>
<comment type="caution">
    <text evidence="4">The sequence shown here is derived from an EMBL/GenBank/DDBJ whole genome shotgun (WGS) entry which is preliminary data.</text>
</comment>
<evidence type="ECO:0000256" key="2">
    <source>
        <dbReference type="SAM" id="SignalP"/>
    </source>
</evidence>
<name>A0A5M8AN72_9BURK</name>
<dbReference type="PANTHER" id="PTHR12338">
    <property type="entry name" value="AUTOTRANSPORTER"/>
    <property type="match status" value="1"/>
</dbReference>
<dbReference type="Gene3D" id="2.40.128.130">
    <property type="entry name" value="Autotransporter beta-domain"/>
    <property type="match status" value="1"/>
</dbReference>
<dbReference type="InterPro" id="IPR011050">
    <property type="entry name" value="Pectin_lyase_fold/virulence"/>
</dbReference>
<proteinExistence type="predicted"/>
<feature type="domain" description="Autotransporter" evidence="3">
    <location>
        <begin position="764"/>
        <end position="1040"/>
    </location>
</feature>
<evidence type="ECO:0000256" key="1">
    <source>
        <dbReference type="SAM" id="MobiDB-lite"/>
    </source>
</evidence>
<organism evidence="4 5">
    <name type="scientific">Cupriavidus cauae</name>
    <dbReference type="NCBI Taxonomy" id="2608999"/>
    <lineage>
        <taxon>Bacteria</taxon>
        <taxon>Pseudomonadati</taxon>
        <taxon>Pseudomonadota</taxon>
        <taxon>Betaproteobacteria</taxon>
        <taxon>Burkholderiales</taxon>
        <taxon>Burkholderiaceae</taxon>
        <taxon>Cupriavidus</taxon>
    </lineage>
</organism>
<feature type="chain" id="PRO_5024405845" evidence="2">
    <location>
        <begin position="20"/>
        <end position="1040"/>
    </location>
</feature>
<dbReference type="InterPro" id="IPR050909">
    <property type="entry name" value="Bact_Autotransporter_VF"/>
</dbReference>
<sequence length="1040" mass="105884">MRHCIGLAALGAIGAQAQAQTPIGPGLITNSIILDAQDAVVAGGTTIDVPATPGAGWALVARNGSRVVFDTTQGPIRLATRTAAGQALRVEQNAVVETAPGAGSPGGLSIGTSANGEFGVGVFSGGSVALSGATIATAGGASGDLRAHGVFVQGAGSRAALVEGSITTTGGGSGAMAVGGGTLTLTRVPITVRQAAAAGRYGLNAQTGASITMNGGSIVTEGATGTAVRASGMGGPGARIAIADATVATAGSNAHGAFATDGARIDAARTTANIRGDSAAGWFATHTGQLAATDSTVTTAGIDGYGAYARAGGSIALLRGAVTTGGERAVGLFVGDAGTTLNATEVTVSTAGADAPGAAVFRAGTLAMARGTVRTTGDGSHGLSAIGDGSSAALAGTAVGTQGNGAHAFAVYQGATVTATGITAEASGTDASALFLTGLSGTHSRADLIGGSRLTSASGPAIAVAGGTATVGLGDATVSGGTLWLRVGPNDAFAAAARRTMQPPGEQRDNEASSNPLATERDPSMATGTTIVTTGPEPGFGTIVADNSRITGAALTEPGSVSDVSLRRNTHWDMTGNSNLTRLTLDASQVVFAPPVAGAFKTLTVQQYTGVGGLIALNTRLDGDDSSSDKLVVQGSAGGQSRLRIVNAGGAGALTTANGIQVVEATSGATTTTDAFALDGRVVAGAYEYRLFRGSLDPSSPQSWYLRSERESTPPGPLPPRPLFRPEAAAYLANRRVAGEMFVHSLHDRLGEPQFVESQGFAPASQQPRSGWLRVVGKWEGSHSRDGNFHVDTDTFLLQGGAELAKWALFGTADRVHLGVMGSYLAASTDAEAAGNPARAHGKVDGFSAGVYGTWYENDHNKLGAYVDTWFQYGWFDQRVEGAGLPAVKYDAHGLAVSGEVGYAIPLRGGWVIEPQAQLIYVDYRQDDIAEANGTRIAGGDADGPITRLGLRLHRTFVQGDTRRIQPYLTLNWWHADTDRRMAFDRVTVGDLYPENRYEAKLGVNAQLDKRWTGWANLTGAWGEQSYHQYVVRVGVKYTW</sequence>
<evidence type="ECO:0000259" key="3">
    <source>
        <dbReference type="PROSITE" id="PS51208"/>
    </source>
</evidence>
<dbReference type="PANTHER" id="PTHR12338:SF5">
    <property type="entry name" value="ANTIGEN 43-RELATED"/>
    <property type="match status" value="1"/>
</dbReference>
<dbReference type="SUPFAM" id="SSF103515">
    <property type="entry name" value="Autotransporter"/>
    <property type="match status" value="1"/>
</dbReference>
<dbReference type="NCBIfam" id="TIGR01414">
    <property type="entry name" value="autotrans_barl"/>
    <property type="match status" value="1"/>
</dbReference>